<evidence type="ECO:0000313" key="10">
    <source>
        <dbReference type="Proteomes" id="UP000187209"/>
    </source>
</evidence>
<dbReference type="PROSITE" id="PS00139">
    <property type="entry name" value="THIOL_PROTEASE_CYS"/>
    <property type="match status" value="1"/>
</dbReference>
<evidence type="ECO:0000256" key="5">
    <source>
        <dbReference type="PIRSR" id="PIRSR622684-1"/>
    </source>
</evidence>
<evidence type="ECO:0000256" key="7">
    <source>
        <dbReference type="SAM" id="MobiDB-lite"/>
    </source>
</evidence>
<dbReference type="InterPro" id="IPR022684">
    <property type="entry name" value="Calpain_cysteine_protease"/>
</dbReference>
<dbReference type="PANTHER" id="PTHR10183:SF379">
    <property type="entry name" value="CALPAIN-5"/>
    <property type="match status" value="1"/>
</dbReference>
<dbReference type="InterPro" id="IPR001300">
    <property type="entry name" value="Peptidase_C2_calpain_cat"/>
</dbReference>
<dbReference type="InterPro" id="IPR032675">
    <property type="entry name" value="LRR_dom_sf"/>
</dbReference>
<dbReference type="CDD" id="cd00044">
    <property type="entry name" value="CysPc"/>
    <property type="match status" value="1"/>
</dbReference>
<dbReference type="PANTHER" id="PTHR10183">
    <property type="entry name" value="CALPAIN"/>
    <property type="match status" value="1"/>
</dbReference>
<dbReference type="GO" id="GO:0006508">
    <property type="term" value="P:proteolysis"/>
    <property type="evidence" value="ECO:0007669"/>
    <property type="project" value="UniProtKB-KW"/>
</dbReference>
<protein>
    <recommendedName>
        <fullName evidence="8">Calpain catalytic domain-containing protein</fullName>
    </recommendedName>
</protein>
<dbReference type="EMBL" id="MPUH01000076">
    <property type="protein sequence ID" value="OMJ91716.1"/>
    <property type="molecule type" value="Genomic_DNA"/>
</dbReference>
<dbReference type="AlphaFoldDB" id="A0A1R2CRT5"/>
<evidence type="ECO:0000256" key="1">
    <source>
        <dbReference type="ARBA" id="ARBA00007623"/>
    </source>
</evidence>
<accession>A0A1R2CRT5</accession>
<evidence type="ECO:0000256" key="4">
    <source>
        <dbReference type="ARBA" id="ARBA00022807"/>
    </source>
</evidence>
<feature type="region of interest" description="Disordered" evidence="7">
    <location>
        <begin position="108"/>
        <end position="127"/>
    </location>
</feature>
<feature type="active site" evidence="5 6">
    <location>
        <position position="145"/>
    </location>
</feature>
<keyword evidence="2 6" id="KW-0645">Protease</keyword>
<reference evidence="9 10" key="1">
    <citation type="submission" date="2016-11" db="EMBL/GenBank/DDBJ databases">
        <title>The macronuclear genome of Stentor coeruleus: a giant cell with tiny introns.</title>
        <authorList>
            <person name="Slabodnick M."/>
            <person name="Ruby J.G."/>
            <person name="Reiff S.B."/>
            <person name="Swart E.C."/>
            <person name="Gosai S."/>
            <person name="Prabakaran S."/>
            <person name="Witkowska E."/>
            <person name="Larue G.E."/>
            <person name="Fisher S."/>
            <person name="Freeman R.M."/>
            <person name="Gunawardena J."/>
            <person name="Chu W."/>
            <person name="Stover N.A."/>
            <person name="Gregory B.D."/>
            <person name="Nowacki M."/>
            <person name="Derisi J."/>
            <person name="Roy S.W."/>
            <person name="Marshall W.F."/>
            <person name="Sood P."/>
        </authorList>
    </citation>
    <scope>NUCLEOTIDE SEQUENCE [LARGE SCALE GENOMIC DNA]</scope>
    <source>
        <strain evidence="9">WM001</strain>
    </source>
</reference>
<keyword evidence="10" id="KW-1185">Reference proteome</keyword>
<dbReference type="PROSITE" id="PS50203">
    <property type="entry name" value="CALPAIN_CAT"/>
    <property type="match status" value="1"/>
</dbReference>
<feature type="domain" description="Calpain catalytic" evidence="8">
    <location>
        <begin position="39"/>
        <end position="412"/>
    </location>
</feature>
<proteinExistence type="inferred from homology"/>
<organism evidence="9 10">
    <name type="scientific">Stentor coeruleus</name>
    <dbReference type="NCBI Taxonomy" id="5963"/>
    <lineage>
        <taxon>Eukaryota</taxon>
        <taxon>Sar</taxon>
        <taxon>Alveolata</taxon>
        <taxon>Ciliophora</taxon>
        <taxon>Postciliodesmatophora</taxon>
        <taxon>Heterotrichea</taxon>
        <taxon>Heterotrichida</taxon>
        <taxon>Stentoridae</taxon>
        <taxon>Stentor</taxon>
    </lineage>
</organism>
<dbReference type="Pfam" id="PF00648">
    <property type="entry name" value="Peptidase_C2"/>
    <property type="match status" value="1"/>
</dbReference>
<gene>
    <name evidence="9" type="ORF">SteCoe_5747</name>
</gene>
<dbReference type="InterPro" id="IPR038765">
    <property type="entry name" value="Papain-like_cys_pep_sf"/>
</dbReference>
<feature type="active site" evidence="5 6">
    <location>
        <position position="318"/>
    </location>
</feature>
<dbReference type="SUPFAM" id="SSF54001">
    <property type="entry name" value="Cysteine proteinases"/>
    <property type="match status" value="1"/>
</dbReference>
<evidence type="ECO:0000313" key="9">
    <source>
        <dbReference type="EMBL" id="OMJ91716.1"/>
    </source>
</evidence>
<dbReference type="Gene3D" id="3.80.10.10">
    <property type="entry name" value="Ribonuclease Inhibitor"/>
    <property type="match status" value="1"/>
</dbReference>
<dbReference type="Proteomes" id="UP000187209">
    <property type="component" value="Unassembled WGS sequence"/>
</dbReference>
<name>A0A1R2CRT5_9CILI</name>
<dbReference type="SUPFAM" id="SSF49758">
    <property type="entry name" value="Calpain large subunit, middle domain (domain III)"/>
    <property type="match status" value="1"/>
</dbReference>
<feature type="active site" evidence="5 6">
    <location>
        <position position="342"/>
    </location>
</feature>
<evidence type="ECO:0000259" key="8">
    <source>
        <dbReference type="PROSITE" id="PS50203"/>
    </source>
</evidence>
<dbReference type="GO" id="GO:0004198">
    <property type="term" value="F:calcium-dependent cysteine-type endopeptidase activity"/>
    <property type="evidence" value="ECO:0007669"/>
    <property type="project" value="InterPro"/>
</dbReference>
<comment type="similarity">
    <text evidence="1">Belongs to the peptidase C2 family.</text>
</comment>
<keyword evidence="4 6" id="KW-0788">Thiol protease</keyword>
<dbReference type="SUPFAM" id="SSF52047">
    <property type="entry name" value="RNI-like"/>
    <property type="match status" value="1"/>
</dbReference>
<sequence>MSQYIKDYYSRTILVTNDIEEVKSRADELVKKCLDKDKRFIDPDFGPNSKDPKGELAIFYPPDEAVSMQGDSSVGQYNNVAGLTMDMISWLRPKDFCKDPKKCAFVTEEDSDDEGQKSRGAKPKVKKAQGGASSLDVMQGNLGDCWFISAMALIAIRDDLFNQITCNGVFKSYESKGLYVFKMFKNCRAHYVIIDDRIPCLERARGDHFPAFARCRNPNEFWVSMFEKAYAKLNIRYINLTSGFIDEALQDLTGLAPEMLRFTPSVDVDEFWDNLKDLVYTNSLIGASLNFLGRRDYPEDEKKELQREAKMCGIQYGHAYGILDVREIKVDGENYRLLRVKNPWGKENNLEWNGSWGDNDPRWTPEMKKRYNDAGMQIPSKLDKEELVHKFGKNDNIFIMQIDDFVKYFNTLMTVRDFPDEWSGIRYFTRWNPSYGLPPKSKSWANNPGFAFELQKKTEVSIRLQQPDPRCYADARPPMKKLVLMFLVFKKDGGGPVIFNNTNIVLQSAAADSRSVSAEGDLNPGTYLVHVFTIAEGVFSDCYLSIYFNCKKTEINFEDKSWEIILEEEEEEEKKTRRPKSQARMKSIGKKVEAKLDETQEIQVETEDTKDNLEVVIKDHAALELECEVTMCNLFGLNFNDYKNFQNLPKDKQVLMADGYSAPIGVVDLNDYCLGVRGVSSLISVITDTKELRVLGLKNNQINDQVILELTRKLGKFKSLEEIDVSQNPEITDRGAAALLFLAGKIPKLRRIDIAGTSVSLDLAHQILSRVNKTE</sequence>
<evidence type="ECO:0000256" key="3">
    <source>
        <dbReference type="ARBA" id="ARBA00022801"/>
    </source>
</evidence>
<keyword evidence="3 6" id="KW-0378">Hydrolase</keyword>
<dbReference type="InterPro" id="IPR036213">
    <property type="entry name" value="Calpain_III_sf"/>
</dbReference>
<evidence type="ECO:0000256" key="6">
    <source>
        <dbReference type="PROSITE-ProRule" id="PRU00239"/>
    </source>
</evidence>
<dbReference type="SMART" id="SM00230">
    <property type="entry name" value="CysPc"/>
    <property type="match status" value="1"/>
</dbReference>
<evidence type="ECO:0000256" key="2">
    <source>
        <dbReference type="ARBA" id="ARBA00022670"/>
    </source>
</evidence>
<dbReference type="OrthoDB" id="287147at2759"/>
<dbReference type="InterPro" id="IPR000169">
    <property type="entry name" value="Pept_cys_AS"/>
</dbReference>
<dbReference type="Gene3D" id="2.60.120.380">
    <property type="match status" value="1"/>
</dbReference>
<dbReference type="Gene3D" id="3.90.70.10">
    <property type="entry name" value="Cysteine proteinases"/>
    <property type="match status" value="1"/>
</dbReference>
<comment type="caution">
    <text evidence="9">The sequence shown here is derived from an EMBL/GenBank/DDBJ whole genome shotgun (WGS) entry which is preliminary data.</text>
</comment>